<dbReference type="Pfam" id="PF00110">
    <property type="entry name" value="wnt"/>
    <property type="match status" value="2"/>
</dbReference>
<evidence type="ECO:0000256" key="6">
    <source>
        <dbReference type="ARBA" id="ARBA00022687"/>
    </source>
</evidence>
<dbReference type="GO" id="GO:0030182">
    <property type="term" value="P:neuron differentiation"/>
    <property type="evidence" value="ECO:0007669"/>
    <property type="project" value="TreeGrafter"/>
</dbReference>
<keyword evidence="8" id="KW-0449">Lipoprotein</keyword>
<dbReference type="AlphaFoldDB" id="A0A7R8X2E2"/>
<evidence type="ECO:0000256" key="2">
    <source>
        <dbReference type="ARBA" id="ARBA00005683"/>
    </source>
</evidence>
<dbReference type="GO" id="GO:0005615">
    <property type="term" value="C:extracellular space"/>
    <property type="evidence" value="ECO:0007669"/>
    <property type="project" value="TreeGrafter"/>
</dbReference>
<organism evidence="10">
    <name type="scientific">Darwinula stevensoni</name>
    <dbReference type="NCBI Taxonomy" id="69355"/>
    <lineage>
        <taxon>Eukaryota</taxon>
        <taxon>Metazoa</taxon>
        <taxon>Ecdysozoa</taxon>
        <taxon>Arthropoda</taxon>
        <taxon>Crustacea</taxon>
        <taxon>Oligostraca</taxon>
        <taxon>Ostracoda</taxon>
        <taxon>Podocopa</taxon>
        <taxon>Podocopida</taxon>
        <taxon>Darwinulocopina</taxon>
        <taxon>Darwinuloidea</taxon>
        <taxon>Darwinulidae</taxon>
        <taxon>Darwinula</taxon>
    </lineage>
</organism>
<name>A0A7R8X2E2_9CRUS</name>
<evidence type="ECO:0000256" key="9">
    <source>
        <dbReference type="RuleBase" id="RU003500"/>
    </source>
</evidence>
<keyword evidence="4" id="KW-0964">Secreted</keyword>
<dbReference type="EMBL" id="LR899831">
    <property type="protein sequence ID" value="CAD7242766.1"/>
    <property type="molecule type" value="Genomic_DNA"/>
</dbReference>
<evidence type="ECO:0000256" key="4">
    <source>
        <dbReference type="ARBA" id="ARBA00022525"/>
    </source>
</evidence>
<evidence type="ECO:0000313" key="10">
    <source>
        <dbReference type="EMBL" id="CAD7242766.1"/>
    </source>
</evidence>
<keyword evidence="3 9" id="KW-0217">Developmental protein</keyword>
<comment type="subcellular location">
    <subcellularLocation>
        <location evidence="1 9">Secreted</location>
        <location evidence="1 9">Extracellular space</location>
        <location evidence="1 9">Extracellular matrix</location>
    </subcellularLocation>
</comment>
<dbReference type="PANTHER" id="PTHR12027">
    <property type="entry name" value="WNT RELATED"/>
    <property type="match status" value="1"/>
</dbReference>
<keyword evidence="11" id="KW-1185">Reference proteome</keyword>
<dbReference type="InterPro" id="IPR018161">
    <property type="entry name" value="Wnt_CS"/>
</dbReference>
<dbReference type="GO" id="GO:0005125">
    <property type="term" value="F:cytokine activity"/>
    <property type="evidence" value="ECO:0007669"/>
    <property type="project" value="TreeGrafter"/>
</dbReference>
<dbReference type="PRINTS" id="PR01349">
    <property type="entry name" value="WNTPROTEIN"/>
</dbReference>
<evidence type="ECO:0000256" key="3">
    <source>
        <dbReference type="ARBA" id="ARBA00022473"/>
    </source>
</evidence>
<keyword evidence="5" id="KW-0272">Extracellular matrix</keyword>
<gene>
    <name evidence="10" type="ORF">DSTB1V02_LOCUS2714</name>
</gene>
<evidence type="ECO:0000256" key="7">
    <source>
        <dbReference type="ARBA" id="ARBA00023157"/>
    </source>
</evidence>
<dbReference type="GO" id="GO:0005109">
    <property type="term" value="F:frizzled binding"/>
    <property type="evidence" value="ECO:0007669"/>
    <property type="project" value="TreeGrafter"/>
</dbReference>
<dbReference type="Proteomes" id="UP000677054">
    <property type="component" value="Unassembled WGS sequence"/>
</dbReference>
<proteinExistence type="inferred from homology"/>
<dbReference type="PROSITE" id="PS00246">
    <property type="entry name" value="WNT1"/>
    <property type="match status" value="2"/>
</dbReference>
<dbReference type="Gene3D" id="3.30.2460.20">
    <property type="match status" value="1"/>
</dbReference>
<dbReference type="InterPro" id="IPR005817">
    <property type="entry name" value="Wnt"/>
</dbReference>
<dbReference type="PANTHER" id="PTHR12027:SF91">
    <property type="entry name" value="PROTO-ONCOGENE WNT-1"/>
    <property type="match status" value="1"/>
</dbReference>
<dbReference type="FunFam" id="3.30.2460.20:FF:000001">
    <property type="entry name" value="Wnt homolog"/>
    <property type="match status" value="1"/>
</dbReference>
<evidence type="ECO:0000256" key="5">
    <source>
        <dbReference type="ARBA" id="ARBA00022530"/>
    </source>
</evidence>
<dbReference type="GO" id="GO:0060070">
    <property type="term" value="P:canonical Wnt signaling pathway"/>
    <property type="evidence" value="ECO:0007669"/>
    <property type="project" value="TreeGrafter"/>
</dbReference>
<sequence length="570" mass="63934">MEGIANVAKAGELSNSLRVHALQRGFLEPAVYATLRRRQRRLMDENPGVLMAVAKGAKTAVSECKHQFRDRRWDCPTFINLRGKYLFGKIVDKGCRETAFVYAITSAGVTHSVARACSAGHIKTCTCDYRRRSPPGLDWEWGGCSDNIQFGDKFSRLFVDAGEKGRDLRAMMNIHNNDAGRLHVSSEMQQECKCHGMSGSCTVKTCWMRLPSFRKVGDNLRERFDGASRILASNAGNMRAHMRRRRGGGGKYNFRLQSYDPSHKPPGKKDLVYYEASPNFCDKNKRLAIPGTRGRNCNATSFGMDGCELMCCGRGFKSTIMEEKERCNCTFRWCCDVECQVCRTYADDAASRKGDDLSCASLPSLTHRQRSVCFRFPSLTSAALDGFRKATQECQHQFQNDRWNSSLLAAGMMWALRRECSGLHGSSGCDCREGVNSESNWKWAGCFTSPEAASSISQVFLGSLESGKDIHSRFLRHNHNLGRLVILKMSTVRCRCHGLSGSCEMKTCWRHPPGFREIGDFMKQRYAKALPVGLANNGQAGLKVQKLAGSCPDFRSLKLHARYECFYLKK</sequence>
<dbReference type="GO" id="GO:0007517">
    <property type="term" value="P:muscle organ development"/>
    <property type="evidence" value="ECO:0007669"/>
    <property type="project" value="UniProtKB-ARBA"/>
</dbReference>
<keyword evidence="7" id="KW-1015">Disulfide bond</keyword>
<dbReference type="GO" id="GO:0045165">
    <property type="term" value="P:cell fate commitment"/>
    <property type="evidence" value="ECO:0007669"/>
    <property type="project" value="TreeGrafter"/>
</dbReference>
<dbReference type="OrthoDB" id="5945655at2759"/>
<comment type="similarity">
    <text evidence="2 9">Belongs to the Wnt family.</text>
</comment>
<dbReference type="SMART" id="SM00097">
    <property type="entry name" value="WNT1"/>
    <property type="match status" value="1"/>
</dbReference>
<evidence type="ECO:0000256" key="1">
    <source>
        <dbReference type="ARBA" id="ARBA00004498"/>
    </source>
</evidence>
<dbReference type="CDD" id="cd19333">
    <property type="entry name" value="Wnt_Wnt1"/>
    <property type="match status" value="1"/>
</dbReference>
<protein>
    <recommendedName>
        <fullName evidence="9">Protein Wnt</fullName>
    </recommendedName>
</protein>
<keyword evidence="6 9" id="KW-0879">Wnt signaling pathway</keyword>
<evidence type="ECO:0000256" key="8">
    <source>
        <dbReference type="ARBA" id="ARBA00023288"/>
    </source>
</evidence>
<reference evidence="10" key="1">
    <citation type="submission" date="2020-11" db="EMBL/GenBank/DDBJ databases">
        <authorList>
            <person name="Tran Van P."/>
        </authorList>
    </citation>
    <scope>NUCLEOTIDE SEQUENCE</scope>
</reference>
<dbReference type="EMBL" id="CAJPEV010000314">
    <property type="protein sequence ID" value="CAG0883851.1"/>
    <property type="molecule type" value="Genomic_DNA"/>
</dbReference>
<accession>A0A7R8X2E2</accession>
<dbReference type="GO" id="GO:0000902">
    <property type="term" value="P:cell morphogenesis"/>
    <property type="evidence" value="ECO:0007669"/>
    <property type="project" value="UniProtKB-ARBA"/>
</dbReference>
<dbReference type="InterPro" id="IPR043158">
    <property type="entry name" value="Wnt_C"/>
</dbReference>
<evidence type="ECO:0000313" key="11">
    <source>
        <dbReference type="Proteomes" id="UP000677054"/>
    </source>
</evidence>
<comment type="function">
    <text evidence="9">Ligand for members of the frizzled family of seven transmembrane receptors.</text>
</comment>